<feature type="chain" id="PRO_5042966240" description="Lipoprotein" evidence="1">
    <location>
        <begin position="22"/>
        <end position="210"/>
    </location>
</feature>
<protein>
    <recommendedName>
        <fullName evidence="4">Lipoprotein</fullName>
    </recommendedName>
</protein>
<gene>
    <name evidence="2" type="ORF">A5889_001826</name>
</gene>
<evidence type="ECO:0000256" key="1">
    <source>
        <dbReference type="SAM" id="SignalP"/>
    </source>
</evidence>
<name>A0AAQ3W7W2_9ENTE</name>
<proteinExistence type="predicted"/>
<dbReference type="RefSeq" id="WP_207114613.1">
    <property type="nucleotide sequence ID" value="NZ_CP147246.1"/>
</dbReference>
<dbReference type="AlphaFoldDB" id="A0AAQ3W7W2"/>
<keyword evidence="3" id="KW-1185">Reference proteome</keyword>
<dbReference type="Proteomes" id="UP000196151">
    <property type="component" value="Chromosome"/>
</dbReference>
<accession>A0AAQ3W7W2</accession>
<reference evidence="2" key="2">
    <citation type="submission" date="2024-03" db="EMBL/GenBank/DDBJ databases">
        <title>The Genome Sequence of Enterococcus sp. DIV0238c.</title>
        <authorList>
            <consortium name="The Broad Institute Genomics Platform"/>
            <consortium name="The Broad Institute Microbial Omics Core"/>
            <consortium name="The Broad Institute Genomic Center for Infectious Diseases"/>
            <person name="Earl A."/>
            <person name="Manson A."/>
            <person name="Gilmore M."/>
            <person name="Schwartman J."/>
            <person name="Shea T."/>
            <person name="Abouelleil A."/>
            <person name="Cao P."/>
            <person name="Chapman S."/>
            <person name="Cusick C."/>
            <person name="Young S."/>
            <person name="Neafsey D."/>
            <person name="Nusbaum C."/>
            <person name="Birren B."/>
        </authorList>
    </citation>
    <scope>NUCLEOTIDE SEQUENCE</scope>
    <source>
        <strain evidence="2">9D6_DIV0238</strain>
    </source>
</reference>
<feature type="signal peptide" evidence="1">
    <location>
        <begin position="1"/>
        <end position="21"/>
    </location>
</feature>
<reference evidence="2" key="1">
    <citation type="submission" date="2017-05" db="EMBL/GenBank/DDBJ databases">
        <authorList>
            <consortium name="The Broad Institute Genomics Platform"/>
            <consortium name="The Broad Institute Genomic Center for Infectious Diseases"/>
            <person name="Earl A."/>
            <person name="Manson A."/>
            <person name="Schwartman J."/>
            <person name="Gilmore M."/>
            <person name="Abouelleil A."/>
            <person name="Cao P."/>
            <person name="Chapman S."/>
            <person name="Cusick C."/>
            <person name="Shea T."/>
            <person name="Young S."/>
            <person name="Neafsey D."/>
            <person name="Nusbaum C."/>
            <person name="Birren B."/>
        </authorList>
    </citation>
    <scope>NUCLEOTIDE SEQUENCE</scope>
    <source>
        <strain evidence="2">9D6_DIV0238</strain>
    </source>
</reference>
<keyword evidence="1" id="KW-0732">Signal</keyword>
<dbReference type="PROSITE" id="PS51257">
    <property type="entry name" value="PROKAR_LIPOPROTEIN"/>
    <property type="match status" value="1"/>
</dbReference>
<sequence length="210" mass="24004">MKKIFFTISIATLLIFSTACSSISVNNDALTTNNTAEVPLSKSEQNIIRNGYQIGNYRFKLLGIQKDDSKILSETFSDIDVTIKNNFEEVEQNIDTSKKINLLPTLANYDDINEKLIINYFLVNNSLETIKSIRLIGTPEFQNIKSKDNLDTYFSEKEFTTLKQDEFVAFTLTFSVSEKYIKQLTEIKSTDLKIHIELLEINGKKTDTDN</sequence>
<evidence type="ECO:0008006" key="4">
    <source>
        <dbReference type="Google" id="ProtNLM"/>
    </source>
</evidence>
<dbReference type="EMBL" id="CP147246">
    <property type="protein sequence ID" value="WYJ94313.1"/>
    <property type="molecule type" value="Genomic_DNA"/>
</dbReference>
<organism evidence="2 3">
    <name type="scientific">Candidatus Enterococcus dunnyi</name>
    <dbReference type="NCBI Taxonomy" id="1834192"/>
    <lineage>
        <taxon>Bacteria</taxon>
        <taxon>Bacillati</taxon>
        <taxon>Bacillota</taxon>
        <taxon>Bacilli</taxon>
        <taxon>Lactobacillales</taxon>
        <taxon>Enterococcaceae</taxon>
        <taxon>Enterococcus</taxon>
    </lineage>
</organism>
<evidence type="ECO:0000313" key="3">
    <source>
        <dbReference type="Proteomes" id="UP000196151"/>
    </source>
</evidence>
<evidence type="ECO:0000313" key="2">
    <source>
        <dbReference type="EMBL" id="WYJ94313.1"/>
    </source>
</evidence>